<dbReference type="EMBL" id="GBXM01021535">
    <property type="protein sequence ID" value="JAH87042.1"/>
    <property type="molecule type" value="Transcribed_RNA"/>
</dbReference>
<accession>A0A0E9W9L3</accession>
<sequence length="34" mass="4031">MRFKNSFSGRLELPYFVCGLSHYPTTSHRVSQKR</sequence>
<evidence type="ECO:0000313" key="1">
    <source>
        <dbReference type="EMBL" id="JAH87042.1"/>
    </source>
</evidence>
<name>A0A0E9W9L3_ANGAN</name>
<reference evidence="1" key="1">
    <citation type="submission" date="2014-11" db="EMBL/GenBank/DDBJ databases">
        <authorList>
            <person name="Amaro Gonzalez C."/>
        </authorList>
    </citation>
    <scope>NUCLEOTIDE SEQUENCE</scope>
</reference>
<dbReference type="AlphaFoldDB" id="A0A0E9W9L3"/>
<reference evidence="1" key="2">
    <citation type="journal article" date="2015" name="Fish Shellfish Immunol.">
        <title>Early steps in the European eel (Anguilla anguilla)-Vibrio vulnificus interaction in the gills: Role of the RtxA13 toxin.</title>
        <authorList>
            <person name="Callol A."/>
            <person name="Pajuelo D."/>
            <person name="Ebbesson L."/>
            <person name="Teles M."/>
            <person name="MacKenzie S."/>
            <person name="Amaro C."/>
        </authorList>
    </citation>
    <scope>NUCLEOTIDE SEQUENCE</scope>
</reference>
<protein>
    <submittedName>
        <fullName evidence="1">Uncharacterized protein</fullName>
    </submittedName>
</protein>
<organism evidence="1">
    <name type="scientific">Anguilla anguilla</name>
    <name type="common">European freshwater eel</name>
    <name type="synonym">Muraena anguilla</name>
    <dbReference type="NCBI Taxonomy" id="7936"/>
    <lineage>
        <taxon>Eukaryota</taxon>
        <taxon>Metazoa</taxon>
        <taxon>Chordata</taxon>
        <taxon>Craniata</taxon>
        <taxon>Vertebrata</taxon>
        <taxon>Euteleostomi</taxon>
        <taxon>Actinopterygii</taxon>
        <taxon>Neopterygii</taxon>
        <taxon>Teleostei</taxon>
        <taxon>Anguilliformes</taxon>
        <taxon>Anguillidae</taxon>
        <taxon>Anguilla</taxon>
    </lineage>
</organism>
<proteinExistence type="predicted"/>